<organism evidence="2">
    <name type="scientific">Brassica cretica</name>
    <name type="common">Mustard</name>
    <dbReference type="NCBI Taxonomy" id="69181"/>
    <lineage>
        <taxon>Eukaryota</taxon>
        <taxon>Viridiplantae</taxon>
        <taxon>Streptophyta</taxon>
        <taxon>Embryophyta</taxon>
        <taxon>Tracheophyta</taxon>
        <taxon>Spermatophyta</taxon>
        <taxon>Magnoliopsida</taxon>
        <taxon>eudicotyledons</taxon>
        <taxon>Gunneridae</taxon>
        <taxon>Pentapetalae</taxon>
        <taxon>rosids</taxon>
        <taxon>malvids</taxon>
        <taxon>Brassicales</taxon>
        <taxon>Brassicaceae</taxon>
        <taxon>Brassiceae</taxon>
        <taxon>Brassica</taxon>
    </lineage>
</organism>
<dbReference type="AlphaFoldDB" id="A0A8S9KFT9"/>
<evidence type="ECO:0000313" key="2">
    <source>
        <dbReference type="EMBL" id="KAF2592338.1"/>
    </source>
</evidence>
<comment type="caution">
    <text evidence="2">The sequence shown here is derived from an EMBL/GenBank/DDBJ whole genome shotgun (WGS) entry which is preliminary data.</text>
</comment>
<proteinExistence type="predicted"/>
<reference evidence="2" key="1">
    <citation type="submission" date="2019-12" db="EMBL/GenBank/DDBJ databases">
        <title>Genome sequencing and annotation of Brassica cretica.</title>
        <authorList>
            <person name="Studholme D.J."/>
            <person name="Sarris P.F."/>
        </authorList>
    </citation>
    <scope>NUCLEOTIDE SEQUENCE</scope>
    <source>
        <strain evidence="2">PFS-102/07</strain>
        <tissue evidence="2">Leaf</tissue>
    </source>
</reference>
<gene>
    <name evidence="2" type="ORF">F2Q70_00043231</name>
</gene>
<sequence>MKFYWEEKNQYGVYRDEQRYARDLDGNTIRLHNMDIRRTKVVPEIYTKDEINEMFYGVCGEQEKNKEAFQMKLDGVYYPLNDSTCMEEMKQDIARIQHATDVARSSLIDRDQQTSIDVRQRTSIDNQMPPSVDNPPRPHTMNKFFTKDFSKERSEEYKYLWTKVSGKIGTKRDRSRPENLTVLTCPPRPWARTTITKVTSPMCEDDQHHGHLAHGRGRPAPWSPRPWARTTSTAVTSPMVEDDQHCGHLAHGQGRSAPGSPYPRAKTIQSRSVRLVSILVSSV</sequence>
<evidence type="ECO:0000256" key="1">
    <source>
        <dbReference type="SAM" id="MobiDB-lite"/>
    </source>
</evidence>
<accession>A0A8S9KFT9</accession>
<feature type="region of interest" description="Disordered" evidence="1">
    <location>
        <begin position="203"/>
        <end position="232"/>
    </location>
</feature>
<protein>
    <submittedName>
        <fullName evidence="2">Uncharacterized protein</fullName>
    </submittedName>
</protein>
<dbReference type="EMBL" id="QGKY02000164">
    <property type="protein sequence ID" value="KAF2592338.1"/>
    <property type="molecule type" value="Genomic_DNA"/>
</dbReference>
<name>A0A8S9KFT9_BRACR</name>